<name>A0A811NV36_9POAL</name>
<dbReference type="InterPro" id="IPR001841">
    <property type="entry name" value="Znf_RING"/>
</dbReference>
<evidence type="ECO:0000256" key="4">
    <source>
        <dbReference type="ARBA" id="ARBA00022771"/>
    </source>
</evidence>
<dbReference type="GO" id="GO:0008270">
    <property type="term" value="F:zinc ion binding"/>
    <property type="evidence" value="ECO:0007669"/>
    <property type="project" value="UniProtKB-KW"/>
</dbReference>
<dbReference type="PANTHER" id="PTHR14155">
    <property type="entry name" value="RING FINGER DOMAIN-CONTAINING"/>
    <property type="match status" value="1"/>
</dbReference>
<proteinExistence type="inferred from homology"/>
<accession>A0A811NV36</accession>
<organism evidence="10 11">
    <name type="scientific">Miscanthus lutarioriparius</name>
    <dbReference type="NCBI Taxonomy" id="422564"/>
    <lineage>
        <taxon>Eukaryota</taxon>
        <taxon>Viridiplantae</taxon>
        <taxon>Streptophyta</taxon>
        <taxon>Embryophyta</taxon>
        <taxon>Tracheophyta</taxon>
        <taxon>Spermatophyta</taxon>
        <taxon>Magnoliopsida</taxon>
        <taxon>Liliopsida</taxon>
        <taxon>Poales</taxon>
        <taxon>Poaceae</taxon>
        <taxon>PACMAD clade</taxon>
        <taxon>Panicoideae</taxon>
        <taxon>Andropogonodae</taxon>
        <taxon>Andropogoneae</taxon>
        <taxon>Saccharinae</taxon>
        <taxon>Miscanthus</taxon>
    </lineage>
</organism>
<evidence type="ECO:0000256" key="5">
    <source>
        <dbReference type="ARBA" id="ARBA00022833"/>
    </source>
</evidence>
<dbReference type="PROSITE" id="PS50089">
    <property type="entry name" value="ZF_RING_2"/>
    <property type="match status" value="1"/>
</dbReference>
<comment type="catalytic activity">
    <reaction evidence="1">
        <text>S-ubiquitinyl-[E2 ubiquitin-conjugating enzyme]-L-cysteine + [acceptor protein]-L-lysine = [E2 ubiquitin-conjugating enzyme]-L-cysteine + N(6)-ubiquitinyl-[acceptor protein]-L-lysine.</text>
        <dbReference type="EC" id="2.3.2.27"/>
    </reaction>
</comment>
<keyword evidence="11" id="KW-1185">Reference proteome</keyword>
<dbReference type="SMART" id="SM00184">
    <property type="entry name" value="RING"/>
    <property type="match status" value="1"/>
</dbReference>
<dbReference type="InterPro" id="IPR053238">
    <property type="entry name" value="RING-H2_zinc_finger"/>
</dbReference>
<evidence type="ECO:0000313" key="11">
    <source>
        <dbReference type="Proteomes" id="UP000604825"/>
    </source>
</evidence>
<dbReference type="CDD" id="cd16454">
    <property type="entry name" value="RING-H2_PA-TM-RING"/>
    <property type="match status" value="1"/>
</dbReference>
<dbReference type="AlphaFoldDB" id="A0A811NV36"/>
<dbReference type="InterPro" id="IPR013083">
    <property type="entry name" value="Znf_RING/FYVE/PHD"/>
</dbReference>
<dbReference type="EC" id="2.3.2.27" evidence="2"/>
<dbReference type="EMBL" id="CAJGYO010000006">
    <property type="protein sequence ID" value="CAD6235097.1"/>
    <property type="molecule type" value="Genomic_DNA"/>
</dbReference>
<protein>
    <recommendedName>
        <fullName evidence="2">RING-type E3 ubiquitin transferase</fullName>
        <ecNumber evidence="2">2.3.2.27</ecNumber>
    </recommendedName>
</protein>
<feature type="region of interest" description="Disordered" evidence="8">
    <location>
        <begin position="1"/>
        <end position="33"/>
    </location>
</feature>
<dbReference type="SUPFAM" id="SSF57850">
    <property type="entry name" value="RING/U-box"/>
    <property type="match status" value="1"/>
</dbReference>
<keyword evidence="5" id="KW-0862">Zinc</keyword>
<evidence type="ECO:0000256" key="8">
    <source>
        <dbReference type="SAM" id="MobiDB-lite"/>
    </source>
</evidence>
<feature type="domain" description="RING-type" evidence="9">
    <location>
        <begin position="194"/>
        <end position="237"/>
    </location>
</feature>
<sequence>MDEEPEPPMPNDLQITSETTRLDLEPRPPGGGGPRHELVLRLAMTECHTWRGIGGRSGRVRRPRRMNREIWLPLDDNPSSSGGGPDYLRSGDDCRRLIGRAIKHSLREEEEYRYLTPAYWDKAVPRGVERALDVAVQRDGGGGGATFEVIVDISVRFEFVYCEAKALLLLCAENDGGDPAGRSGNGGDGEAPSCSICFEEMSREADEVTDLPGCTHGFHSWCIAAWFHKASTCPVCRRDQLQYLPPDYRDLHDSMAFDPDSLPDYL</sequence>
<dbReference type="OrthoDB" id="636518at2759"/>
<evidence type="ECO:0000259" key="9">
    <source>
        <dbReference type="PROSITE" id="PS50089"/>
    </source>
</evidence>
<dbReference type="Pfam" id="PF13639">
    <property type="entry name" value="zf-RING_2"/>
    <property type="match status" value="1"/>
</dbReference>
<comment type="caution">
    <text evidence="10">The sequence shown here is derived from an EMBL/GenBank/DDBJ whole genome shotgun (WGS) entry which is preliminary data.</text>
</comment>
<gene>
    <name evidence="10" type="ORF">NCGR_LOCUS23439</name>
</gene>
<evidence type="ECO:0000256" key="7">
    <source>
        <dbReference type="PROSITE-ProRule" id="PRU00175"/>
    </source>
</evidence>
<keyword evidence="3" id="KW-0479">Metal-binding</keyword>
<comment type="similarity">
    <text evidence="6">Belongs to the RING-type zinc finger family. ATL subfamily.</text>
</comment>
<dbReference type="Gene3D" id="3.30.40.10">
    <property type="entry name" value="Zinc/RING finger domain, C3HC4 (zinc finger)"/>
    <property type="match status" value="1"/>
</dbReference>
<dbReference type="PANTHER" id="PTHR14155:SF627">
    <property type="entry name" value="OS06G0192800 PROTEIN"/>
    <property type="match status" value="1"/>
</dbReference>
<dbReference type="Proteomes" id="UP000604825">
    <property type="component" value="Unassembled WGS sequence"/>
</dbReference>
<evidence type="ECO:0000256" key="6">
    <source>
        <dbReference type="ARBA" id="ARBA00024209"/>
    </source>
</evidence>
<keyword evidence="4 7" id="KW-0863">Zinc-finger</keyword>
<evidence type="ECO:0000256" key="2">
    <source>
        <dbReference type="ARBA" id="ARBA00012483"/>
    </source>
</evidence>
<dbReference type="GO" id="GO:0061630">
    <property type="term" value="F:ubiquitin protein ligase activity"/>
    <property type="evidence" value="ECO:0007669"/>
    <property type="project" value="UniProtKB-EC"/>
</dbReference>
<reference evidence="10" key="1">
    <citation type="submission" date="2020-10" db="EMBL/GenBank/DDBJ databases">
        <authorList>
            <person name="Han B."/>
            <person name="Lu T."/>
            <person name="Zhao Q."/>
            <person name="Huang X."/>
            <person name="Zhao Y."/>
        </authorList>
    </citation>
    <scope>NUCLEOTIDE SEQUENCE</scope>
</reference>
<evidence type="ECO:0000313" key="10">
    <source>
        <dbReference type="EMBL" id="CAD6235097.1"/>
    </source>
</evidence>
<evidence type="ECO:0000256" key="1">
    <source>
        <dbReference type="ARBA" id="ARBA00000900"/>
    </source>
</evidence>
<evidence type="ECO:0000256" key="3">
    <source>
        <dbReference type="ARBA" id="ARBA00022723"/>
    </source>
</evidence>